<dbReference type="InterPro" id="IPR011989">
    <property type="entry name" value="ARM-like"/>
</dbReference>
<organism evidence="4 5">
    <name type="scientific">Syphacia muris</name>
    <dbReference type="NCBI Taxonomy" id="451379"/>
    <lineage>
        <taxon>Eukaryota</taxon>
        <taxon>Metazoa</taxon>
        <taxon>Ecdysozoa</taxon>
        <taxon>Nematoda</taxon>
        <taxon>Chromadorea</taxon>
        <taxon>Rhabditida</taxon>
        <taxon>Spirurina</taxon>
        <taxon>Oxyuridomorpha</taxon>
        <taxon>Oxyuroidea</taxon>
        <taxon>Oxyuridae</taxon>
        <taxon>Syphacia</taxon>
    </lineage>
</organism>
<dbReference type="PROSITE" id="PS50302">
    <property type="entry name" value="PUM"/>
    <property type="match status" value="2"/>
</dbReference>
<dbReference type="InterPro" id="IPR040000">
    <property type="entry name" value="NOP9"/>
</dbReference>
<dbReference type="GO" id="GO:0000480">
    <property type="term" value="P:endonucleolytic cleavage in 5'-ETS of tricistronic rRNA transcript (SSU-rRNA, 5.8S rRNA, LSU-rRNA)"/>
    <property type="evidence" value="ECO:0007669"/>
    <property type="project" value="TreeGrafter"/>
</dbReference>
<dbReference type="AlphaFoldDB" id="A0A0N5AMI5"/>
<dbReference type="GO" id="GO:0005730">
    <property type="term" value="C:nucleolus"/>
    <property type="evidence" value="ECO:0007669"/>
    <property type="project" value="TreeGrafter"/>
</dbReference>
<dbReference type="InterPro" id="IPR001313">
    <property type="entry name" value="Pumilio_RNA-bd_rpt"/>
</dbReference>
<dbReference type="SMART" id="SM00025">
    <property type="entry name" value="Pumilio"/>
    <property type="match status" value="5"/>
</dbReference>
<evidence type="ECO:0000256" key="3">
    <source>
        <dbReference type="SAM" id="MobiDB-lite"/>
    </source>
</evidence>
<dbReference type="GO" id="GO:0000056">
    <property type="term" value="P:ribosomal small subunit export from nucleus"/>
    <property type="evidence" value="ECO:0007669"/>
    <property type="project" value="TreeGrafter"/>
</dbReference>
<feature type="region of interest" description="Disordered" evidence="3">
    <location>
        <begin position="92"/>
        <end position="131"/>
    </location>
</feature>
<evidence type="ECO:0000313" key="5">
    <source>
        <dbReference type="WBParaSite" id="SMUV_0000579301-mRNA-1"/>
    </source>
</evidence>
<keyword evidence="4" id="KW-1185">Reference proteome</keyword>
<protein>
    <submittedName>
        <fullName evidence="5">PUM-HD domain-containing protein</fullName>
    </submittedName>
</protein>
<dbReference type="Proteomes" id="UP000046393">
    <property type="component" value="Unplaced"/>
</dbReference>
<feature type="repeat" description="Pumilio" evidence="2">
    <location>
        <begin position="401"/>
        <end position="438"/>
    </location>
</feature>
<dbReference type="GO" id="GO:0000472">
    <property type="term" value="P:endonucleolytic cleavage to generate mature 5'-end of SSU-rRNA from (SSU-rRNA, 5.8S rRNA, LSU-rRNA)"/>
    <property type="evidence" value="ECO:0007669"/>
    <property type="project" value="TreeGrafter"/>
</dbReference>
<feature type="compositionally biased region" description="Polar residues" evidence="3">
    <location>
        <begin position="28"/>
        <end position="43"/>
    </location>
</feature>
<dbReference type="STRING" id="451379.A0A0N5AMI5"/>
<accession>A0A0N5AMI5</accession>
<dbReference type="SUPFAM" id="SSF48371">
    <property type="entry name" value="ARM repeat"/>
    <property type="match status" value="1"/>
</dbReference>
<dbReference type="PANTHER" id="PTHR13102:SF0">
    <property type="entry name" value="NUCLEOLAR PROTEIN 9"/>
    <property type="match status" value="1"/>
</dbReference>
<keyword evidence="1" id="KW-0677">Repeat</keyword>
<feature type="repeat" description="Pumilio" evidence="2">
    <location>
        <begin position="363"/>
        <end position="400"/>
    </location>
</feature>
<evidence type="ECO:0000256" key="2">
    <source>
        <dbReference type="PROSITE-ProRule" id="PRU00317"/>
    </source>
</evidence>
<name>A0A0N5AMI5_9BILA</name>
<dbReference type="GO" id="GO:0030688">
    <property type="term" value="C:preribosome, small subunit precursor"/>
    <property type="evidence" value="ECO:0007669"/>
    <property type="project" value="TreeGrafter"/>
</dbReference>
<dbReference type="GO" id="GO:0030686">
    <property type="term" value="C:90S preribosome"/>
    <property type="evidence" value="ECO:0007669"/>
    <property type="project" value="TreeGrafter"/>
</dbReference>
<feature type="compositionally biased region" description="Basic and acidic residues" evidence="3">
    <location>
        <begin position="104"/>
        <end position="118"/>
    </location>
</feature>
<dbReference type="GO" id="GO:0000447">
    <property type="term" value="P:endonucleolytic cleavage in ITS1 to separate SSU-rRNA from 5.8S rRNA and LSU-rRNA from tricistronic rRNA transcript (SSU-rRNA, 5.8S rRNA, LSU-rRNA)"/>
    <property type="evidence" value="ECO:0007669"/>
    <property type="project" value="TreeGrafter"/>
</dbReference>
<evidence type="ECO:0000313" key="4">
    <source>
        <dbReference type="Proteomes" id="UP000046393"/>
    </source>
</evidence>
<dbReference type="Gene3D" id="1.25.10.10">
    <property type="entry name" value="Leucine-rich Repeat Variant"/>
    <property type="match status" value="2"/>
</dbReference>
<sequence>MKIRKRTHRYFEDNDAESSATADRKSSDTNVDNYAVDSGSSVLVQDKNNKRRRNHELLQKEFETNFGYVNDLGSRQRGERFTRNFKNNEYWDGGENVEPTSADDAMRDNNWPEEREGVSGDGSGNGESFDIPEFTQSFPNDLVSYLKNIASSLNNVDSGTAELMKKKCLEECKKNEVLLLRFESSCRVVEEVFNGYEPGASSFHAAVLALPETYILDAILTGCSCRTLETLLFALSTNNDQQVFARWTEVIVKHCDKIVDNPNSSHFLRSLFRALIGLPKKETELEQHGKLDAFTKLRQKLTKEFNANCAIKKCFCSLVDGVLDFQCMKKKINTETVSLVLQEAVKCEWLVKGEKRKDFIMQSVNESNEMLRQCRSKFGSHFWQILLKRADEEEKELLYNTVFSTNLNELALDQYATYIVGTFVDVATSEELVTSIFDELSESFMDLCSKGKWTIVLGLIKASVDHEEKQKGLVKKIRSCFSCSKKSDKNLLVPYVFTMKAAHLSTSEDGKIEFDVKFGDYNGSKLLQEMIRLKCNKTVIKSLKSLTFKTLLDLALNDKGTFVIQAFLKSDSVALDDKLYISNALKPSWDKLMNSRFGSYVFDVMWDTGFFNIGEKRAIMVKLCSEFNEGKSGMWRMMAKKLNLQNFKENRKGWLKSEEARMKKLCNGNLNTKFRS</sequence>
<proteinExistence type="predicted"/>
<reference evidence="5" key="1">
    <citation type="submission" date="2017-02" db="UniProtKB">
        <authorList>
            <consortium name="WormBaseParasite"/>
        </authorList>
    </citation>
    <scope>IDENTIFICATION</scope>
</reference>
<dbReference type="WBParaSite" id="SMUV_0000579301-mRNA-1">
    <property type="protein sequence ID" value="SMUV_0000579301-mRNA-1"/>
    <property type="gene ID" value="SMUV_0000579301"/>
</dbReference>
<evidence type="ECO:0000256" key="1">
    <source>
        <dbReference type="ARBA" id="ARBA00022737"/>
    </source>
</evidence>
<feature type="region of interest" description="Disordered" evidence="3">
    <location>
        <begin position="1"/>
        <end position="52"/>
    </location>
</feature>
<dbReference type="GO" id="GO:0003723">
    <property type="term" value="F:RNA binding"/>
    <property type="evidence" value="ECO:0007669"/>
    <property type="project" value="InterPro"/>
</dbReference>
<dbReference type="InterPro" id="IPR016024">
    <property type="entry name" value="ARM-type_fold"/>
</dbReference>
<dbReference type="PANTHER" id="PTHR13102">
    <property type="entry name" value="NUCLEOLAR PROTEIN 9"/>
    <property type="match status" value="1"/>
</dbReference>
<dbReference type="Pfam" id="PF22493">
    <property type="entry name" value="PUF_NOP9"/>
    <property type="match status" value="1"/>
</dbReference>